<sequence>MESKQPWLGKPFTDIVFILAPPFLSLLVVMAFPAIFRDNTRMPDAWWVILILLIDVAHVYSTLYRTYLNRQLYHRFKPLLIGIPVLALVIGSGIYLMNGLWFWRVLAYSAVYHFVRQQYGFMRLYSRFERTPAWYRHVDQFTVYYATIYPLLYWHLHGGRHFNWFIENEFLISASRPALAVATGLYWIMLAAYACKEMHYWWHFRSLNFPRIAVITGTLVSWYFGIVYFNGDLAFTLLNVVSHGIPYMALIWIFGQKEASRPESGRWLPVFFGQYGLVLFLGLIFLLAWFEEGLWDWTVWKEHRDVFSVFHQFPVSIDKPALALIVPLLAVPQITHYVIDGFIWKKGSDRLTKSGR</sequence>
<feature type="transmembrane region" description="Helical" evidence="1">
    <location>
        <begin position="207"/>
        <end position="229"/>
    </location>
</feature>
<dbReference type="STRING" id="659014.SAMN04487996_11711"/>
<feature type="transmembrane region" description="Helical" evidence="1">
    <location>
        <begin position="12"/>
        <end position="33"/>
    </location>
</feature>
<accession>A0A1G7SWW3</accession>
<feature type="transmembrane region" description="Helical" evidence="1">
    <location>
        <begin position="235"/>
        <end position="255"/>
    </location>
</feature>
<proteinExistence type="predicted"/>
<dbReference type="EMBL" id="FNAN01000017">
    <property type="protein sequence ID" value="SDG27471.1"/>
    <property type="molecule type" value="Genomic_DNA"/>
</dbReference>
<dbReference type="RefSeq" id="WP_090155763.1">
    <property type="nucleotide sequence ID" value="NZ_FNAN01000017.1"/>
</dbReference>
<evidence type="ECO:0000313" key="3">
    <source>
        <dbReference type="Proteomes" id="UP000198748"/>
    </source>
</evidence>
<feature type="transmembrane region" description="Helical" evidence="1">
    <location>
        <begin position="321"/>
        <end position="344"/>
    </location>
</feature>
<feature type="transmembrane region" description="Helical" evidence="1">
    <location>
        <begin position="45"/>
        <end position="64"/>
    </location>
</feature>
<feature type="transmembrane region" description="Helical" evidence="1">
    <location>
        <begin position="177"/>
        <end position="195"/>
    </location>
</feature>
<protein>
    <submittedName>
        <fullName evidence="2">Uncharacterized protein</fullName>
    </submittedName>
</protein>
<feature type="transmembrane region" description="Helical" evidence="1">
    <location>
        <begin position="76"/>
        <end position="95"/>
    </location>
</feature>
<dbReference type="AlphaFoldDB" id="A0A1G7SWW3"/>
<name>A0A1G7SWW3_9BACT</name>
<keyword evidence="1" id="KW-0812">Transmembrane</keyword>
<evidence type="ECO:0000256" key="1">
    <source>
        <dbReference type="SAM" id="Phobius"/>
    </source>
</evidence>
<keyword evidence="3" id="KW-1185">Reference proteome</keyword>
<evidence type="ECO:0000313" key="2">
    <source>
        <dbReference type="EMBL" id="SDG27471.1"/>
    </source>
</evidence>
<dbReference type="Proteomes" id="UP000198748">
    <property type="component" value="Unassembled WGS sequence"/>
</dbReference>
<feature type="transmembrane region" description="Helical" evidence="1">
    <location>
        <begin position="267"/>
        <end position="290"/>
    </location>
</feature>
<reference evidence="3" key="1">
    <citation type="submission" date="2016-10" db="EMBL/GenBank/DDBJ databases">
        <authorList>
            <person name="Varghese N."/>
            <person name="Submissions S."/>
        </authorList>
    </citation>
    <scope>NUCLEOTIDE SEQUENCE [LARGE SCALE GENOMIC DNA]</scope>
    <source>
        <strain evidence="3">DSM 25329</strain>
    </source>
</reference>
<organism evidence="2 3">
    <name type="scientific">Dyadobacter soli</name>
    <dbReference type="NCBI Taxonomy" id="659014"/>
    <lineage>
        <taxon>Bacteria</taxon>
        <taxon>Pseudomonadati</taxon>
        <taxon>Bacteroidota</taxon>
        <taxon>Cytophagia</taxon>
        <taxon>Cytophagales</taxon>
        <taxon>Spirosomataceae</taxon>
        <taxon>Dyadobacter</taxon>
    </lineage>
</organism>
<keyword evidence="1" id="KW-0472">Membrane</keyword>
<dbReference type="OrthoDB" id="235490at2"/>
<feature type="transmembrane region" description="Helical" evidence="1">
    <location>
        <begin position="141"/>
        <end position="157"/>
    </location>
</feature>
<gene>
    <name evidence="2" type="ORF">SAMN04487996_11711</name>
</gene>
<keyword evidence="1" id="KW-1133">Transmembrane helix</keyword>